<evidence type="ECO:0000256" key="1">
    <source>
        <dbReference type="SAM" id="MobiDB-lite"/>
    </source>
</evidence>
<comment type="caution">
    <text evidence="2">The sequence shown here is derived from an EMBL/GenBank/DDBJ whole genome shotgun (WGS) entry which is preliminary data.</text>
</comment>
<dbReference type="Proteomes" id="UP001189429">
    <property type="component" value="Unassembled WGS sequence"/>
</dbReference>
<accession>A0ABN9PPF4</accession>
<feature type="non-terminal residue" evidence="2">
    <location>
        <position position="1"/>
    </location>
</feature>
<feature type="compositionally biased region" description="Low complexity" evidence="1">
    <location>
        <begin position="37"/>
        <end position="53"/>
    </location>
</feature>
<feature type="region of interest" description="Disordered" evidence="1">
    <location>
        <begin position="1"/>
        <end position="94"/>
    </location>
</feature>
<reference evidence="2" key="1">
    <citation type="submission" date="2023-10" db="EMBL/GenBank/DDBJ databases">
        <authorList>
            <person name="Chen Y."/>
            <person name="Shah S."/>
            <person name="Dougan E. K."/>
            <person name="Thang M."/>
            <person name="Chan C."/>
        </authorList>
    </citation>
    <scope>NUCLEOTIDE SEQUENCE [LARGE SCALE GENOMIC DNA]</scope>
</reference>
<name>A0ABN9PPF4_9DINO</name>
<protein>
    <submittedName>
        <fullName evidence="2">Uncharacterized protein</fullName>
    </submittedName>
</protein>
<proteinExistence type="predicted"/>
<dbReference type="EMBL" id="CAUYUJ010001237">
    <property type="protein sequence ID" value="CAK0794985.1"/>
    <property type="molecule type" value="Genomic_DNA"/>
</dbReference>
<keyword evidence="3" id="KW-1185">Reference proteome</keyword>
<evidence type="ECO:0000313" key="3">
    <source>
        <dbReference type="Proteomes" id="UP001189429"/>
    </source>
</evidence>
<evidence type="ECO:0000313" key="2">
    <source>
        <dbReference type="EMBL" id="CAK0794985.1"/>
    </source>
</evidence>
<gene>
    <name evidence="2" type="ORF">PCOR1329_LOCUS4791</name>
</gene>
<sequence>EGGANKYPPNPAAPGGPAGARRVARQTSAPPPARTTGGSSSSSMAACGGSASAQPGHGLADSCVHRAAGRAGHETPPAPRRATAGSWRPQAWPHRRWAARQGGRCQAEPPCTDMLLRSGLRSSTPTGGHGRHEGKFRRFDSSRLGCRLPPTRIMIRLIDFLGSPGGAAAASAEAGGLREAALGERAP</sequence>
<organism evidence="2 3">
    <name type="scientific">Prorocentrum cordatum</name>
    <dbReference type="NCBI Taxonomy" id="2364126"/>
    <lineage>
        <taxon>Eukaryota</taxon>
        <taxon>Sar</taxon>
        <taxon>Alveolata</taxon>
        <taxon>Dinophyceae</taxon>
        <taxon>Prorocentrales</taxon>
        <taxon>Prorocentraceae</taxon>
        <taxon>Prorocentrum</taxon>
    </lineage>
</organism>